<dbReference type="Pfam" id="PF17937">
    <property type="entry name" value="TetR_C_28"/>
    <property type="match status" value="1"/>
</dbReference>
<evidence type="ECO:0000256" key="3">
    <source>
        <dbReference type="ARBA" id="ARBA00023163"/>
    </source>
</evidence>
<keyword evidence="3" id="KW-0804">Transcription</keyword>
<dbReference type="SUPFAM" id="SSF46689">
    <property type="entry name" value="Homeodomain-like"/>
    <property type="match status" value="1"/>
</dbReference>
<dbReference type="InterPro" id="IPR050109">
    <property type="entry name" value="HTH-type_TetR-like_transc_reg"/>
</dbReference>
<dbReference type="RefSeq" id="WP_103563739.1">
    <property type="nucleotide sequence ID" value="NZ_MTBP01000002.1"/>
</dbReference>
<feature type="domain" description="HTH tetR-type" evidence="5">
    <location>
        <begin position="1"/>
        <end position="60"/>
    </location>
</feature>
<dbReference type="EMBL" id="MTBP01000002">
    <property type="protein sequence ID" value="POM24633.1"/>
    <property type="molecule type" value="Genomic_DNA"/>
</dbReference>
<comment type="caution">
    <text evidence="6">The sequence shown here is derived from an EMBL/GenBank/DDBJ whole genome shotgun (WGS) entry which is preliminary data.</text>
</comment>
<name>A0A2P4UHW6_9ACTN</name>
<evidence type="ECO:0000256" key="1">
    <source>
        <dbReference type="ARBA" id="ARBA00023015"/>
    </source>
</evidence>
<dbReference type="InterPro" id="IPR036271">
    <property type="entry name" value="Tet_transcr_reg_TetR-rel_C_sf"/>
</dbReference>
<protein>
    <submittedName>
        <fullName evidence="6">HTH-type transcriptional regulator RutR</fullName>
    </submittedName>
</protein>
<proteinExistence type="predicted"/>
<gene>
    <name evidence="6" type="primary">rutR_3</name>
    <name evidence="6" type="ORF">BTM25_32670</name>
</gene>
<dbReference type="PRINTS" id="PR00455">
    <property type="entry name" value="HTHTETR"/>
</dbReference>
<keyword evidence="7" id="KW-1185">Reference proteome</keyword>
<dbReference type="AlphaFoldDB" id="A0A2P4UHW6"/>
<dbReference type="SUPFAM" id="SSF48498">
    <property type="entry name" value="Tetracyclin repressor-like, C-terminal domain"/>
    <property type="match status" value="1"/>
</dbReference>
<dbReference type="Gene3D" id="1.10.357.10">
    <property type="entry name" value="Tetracycline Repressor, domain 2"/>
    <property type="match status" value="1"/>
</dbReference>
<dbReference type="InterPro" id="IPR001647">
    <property type="entry name" value="HTH_TetR"/>
</dbReference>
<evidence type="ECO:0000313" key="7">
    <source>
        <dbReference type="Proteomes" id="UP000242367"/>
    </source>
</evidence>
<dbReference type="GO" id="GO:0003700">
    <property type="term" value="F:DNA-binding transcription factor activity"/>
    <property type="evidence" value="ECO:0007669"/>
    <property type="project" value="TreeGrafter"/>
</dbReference>
<evidence type="ECO:0000256" key="4">
    <source>
        <dbReference type="PROSITE-ProRule" id="PRU00335"/>
    </source>
</evidence>
<dbReference type="InterPro" id="IPR009057">
    <property type="entry name" value="Homeodomain-like_sf"/>
</dbReference>
<dbReference type="PANTHER" id="PTHR30055">
    <property type="entry name" value="HTH-TYPE TRANSCRIPTIONAL REGULATOR RUTR"/>
    <property type="match status" value="1"/>
</dbReference>
<feature type="DNA-binding region" description="H-T-H motif" evidence="4">
    <location>
        <begin position="23"/>
        <end position="42"/>
    </location>
</feature>
<keyword evidence="1" id="KW-0805">Transcription regulation</keyword>
<dbReference type="Pfam" id="PF00440">
    <property type="entry name" value="TetR_N"/>
    <property type="match status" value="1"/>
</dbReference>
<dbReference type="PANTHER" id="PTHR30055:SF234">
    <property type="entry name" value="HTH-TYPE TRANSCRIPTIONAL REGULATOR BETI"/>
    <property type="match status" value="1"/>
</dbReference>
<evidence type="ECO:0000259" key="5">
    <source>
        <dbReference type="PROSITE" id="PS50977"/>
    </source>
</evidence>
<reference evidence="6 7" key="1">
    <citation type="journal article" date="2017" name="Chemistry">
        <title>Isolation, Biosynthesis and Chemical Modifications of Rubterolones A-F: Rare Tropolone Alkaloids from Actinomadura sp. 5-2.</title>
        <authorList>
            <person name="Guo H."/>
            <person name="Benndorf R."/>
            <person name="Leichnitz D."/>
            <person name="Klassen J.L."/>
            <person name="Vollmers J."/>
            <person name="Gorls H."/>
            <person name="Steinacker M."/>
            <person name="Weigel C."/>
            <person name="Dahse H.M."/>
            <person name="Kaster A.K."/>
            <person name="de Beer Z.W."/>
            <person name="Poulsen M."/>
            <person name="Beemelmanns C."/>
        </authorList>
    </citation>
    <scope>NUCLEOTIDE SEQUENCE [LARGE SCALE GENOMIC DNA]</scope>
    <source>
        <strain evidence="6 7">5-2</strain>
    </source>
</reference>
<accession>A0A2P4UHW6</accession>
<dbReference type="InterPro" id="IPR041479">
    <property type="entry name" value="TetR_CgmR_C"/>
</dbReference>
<dbReference type="GO" id="GO:0000976">
    <property type="term" value="F:transcription cis-regulatory region binding"/>
    <property type="evidence" value="ECO:0007669"/>
    <property type="project" value="TreeGrafter"/>
</dbReference>
<evidence type="ECO:0000313" key="6">
    <source>
        <dbReference type="EMBL" id="POM24633.1"/>
    </source>
</evidence>
<dbReference type="PROSITE" id="PS50977">
    <property type="entry name" value="HTH_TETR_2"/>
    <property type="match status" value="1"/>
</dbReference>
<sequence>MRKNALLDAAESLLSEQGTQALTLAAVADRAGVSKGGLLYHFPTKEALVQALVGRVIEDFDDLIGSYIDDTPGAYTRAYVRATFEILTGEARAYRRWSAIMAAATDPELAAPLNAAMRRWHGHPDPSDPDPAASAIVRLAAEGLWEVVSHAPGLYDDEQLAALERRMLALLDR</sequence>
<dbReference type="Proteomes" id="UP000242367">
    <property type="component" value="Unassembled WGS sequence"/>
</dbReference>
<keyword evidence="2 4" id="KW-0238">DNA-binding</keyword>
<organism evidence="6 7">
    <name type="scientific">Actinomadura rubteroloni</name>
    <dbReference type="NCBI Taxonomy" id="1926885"/>
    <lineage>
        <taxon>Bacteria</taxon>
        <taxon>Bacillati</taxon>
        <taxon>Actinomycetota</taxon>
        <taxon>Actinomycetes</taxon>
        <taxon>Streptosporangiales</taxon>
        <taxon>Thermomonosporaceae</taxon>
        <taxon>Actinomadura</taxon>
    </lineage>
</organism>
<evidence type="ECO:0000256" key="2">
    <source>
        <dbReference type="ARBA" id="ARBA00023125"/>
    </source>
</evidence>